<feature type="domain" description="BZIP" evidence="7">
    <location>
        <begin position="3"/>
        <end position="46"/>
    </location>
</feature>
<evidence type="ECO:0000256" key="2">
    <source>
        <dbReference type="ARBA" id="ARBA00022643"/>
    </source>
</evidence>
<dbReference type="OrthoDB" id="447251at2759"/>
<dbReference type="Pfam" id="PF13426">
    <property type="entry name" value="PAS_9"/>
    <property type="match status" value="1"/>
</dbReference>
<feature type="compositionally biased region" description="Basic residues" evidence="5">
    <location>
        <begin position="11"/>
        <end position="21"/>
    </location>
</feature>
<keyword evidence="9" id="KW-1185">Reference proteome</keyword>
<gene>
    <name evidence="8" type="primary">Aureo</name>
    <name evidence="8" type="ORF">FRACYDRAFT_205854</name>
</gene>
<dbReference type="InterPro" id="IPR001610">
    <property type="entry name" value="PAC"/>
</dbReference>
<dbReference type="Proteomes" id="UP000095751">
    <property type="component" value="Unassembled WGS sequence"/>
</dbReference>
<evidence type="ECO:0000256" key="3">
    <source>
        <dbReference type="ARBA" id="ARBA00022991"/>
    </source>
</evidence>
<dbReference type="InterPro" id="IPR004827">
    <property type="entry name" value="bZIP"/>
</dbReference>
<dbReference type="Pfam" id="PF07716">
    <property type="entry name" value="bZIP_2"/>
    <property type="match status" value="1"/>
</dbReference>
<dbReference type="SMART" id="SM00086">
    <property type="entry name" value="PAC"/>
    <property type="match status" value="1"/>
</dbReference>
<name>A0A1E7FU48_9STRA</name>
<dbReference type="InterPro" id="IPR035965">
    <property type="entry name" value="PAS-like_dom_sf"/>
</dbReference>
<feature type="coiled-coil region" evidence="4">
    <location>
        <begin position="21"/>
        <end position="48"/>
    </location>
</feature>
<dbReference type="KEGG" id="fcy:FRACYDRAFT_205854"/>
<accession>A0A1E7FU48</accession>
<evidence type="ECO:0000313" key="9">
    <source>
        <dbReference type="Proteomes" id="UP000095751"/>
    </source>
</evidence>
<dbReference type="GO" id="GO:0003700">
    <property type="term" value="F:DNA-binding transcription factor activity"/>
    <property type="evidence" value="ECO:0007669"/>
    <property type="project" value="InterPro"/>
</dbReference>
<keyword evidence="4" id="KW-0175">Coiled coil</keyword>
<dbReference type="Gene3D" id="3.30.450.20">
    <property type="entry name" value="PAS domain"/>
    <property type="match status" value="1"/>
</dbReference>
<evidence type="ECO:0000313" key="8">
    <source>
        <dbReference type="EMBL" id="OEU21654.1"/>
    </source>
</evidence>
<organism evidence="8 9">
    <name type="scientific">Fragilariopsis cylindrus CCMP1102</name>
    <dbReference type="NCBI Taxonomy" id="635003"/>
    <lineage>
        <taxon>Eukaryota</taxon>
        <taxon>Sar</taxon>
        <taxon>Stramenopiles</taxon>
        <taxon>Ochrophyta</taxon>
        <taxon>Bacillariophyta</taxon>
        <taxon>Bacillariophyceae</taxon>
        <taxon>Bacillariophycidae</taxon>
        <taxon>Bacillariales</taxon>
        <taxon>Bacillariaceae</taxon>
        <taxon>Fragilariopsis</taxon>
    </lineage>
</organism>
<evidence type="ECO:0000256" key="1">
    <source>
        <dbReference type="ARBA" id="ARBA00022630"/>
    </source>
</evidence>
<dbReference type="InParanoid" id="A0A1E7FU48"/>
<keyword evidence="3" id="KW-0157">Chromophore</keyword>
<dbReference type="SUPFAM" id="SSF57959">
    <property type="entry name" value="Leucine zipper domain"/>
    <property type="match status" value="1"/>
</dbReference>
<feature type="domain" description="PAS" evidence="6">
    <location>
        <begin position="124"/>
        <end position="149"/>
    </location>
</feature>
<dbReference type="PANTHER" id="PTHR47429:SF8">
    <property type="entry name" value="PHOTOTROPIN-1-LIKE"/>
    <property type="match status" value="1"/>
</dbReference>
<protein>
    <submittedName>
        <fullName evidence="8">Putative aureochrome</fullName>
    </submittedName>
</protein>
<dbReference type="CDD" id="cd00130">
    <property type="entry name" value="PAS"/>
    <property type="match status" value="1"/>
</dbReference>
<dbReference type="SUPFAM" id="SSF55785">
    <property type="entry name" value="PYP-like sensor domain (PAS domain)"/>
    <property type="match status" value="1"/>
</dbReference>
<keyword evidence="1" id="KW-0285">Flavoprotein</keyword>
<dbReference type="AlphaFoldDB" id="A0A1E7FU48"/>
<dbReference type="SMR" id="A0A1E7FU48"/>
<dbReference type="PROSITE" id="PS50217">
    <property type="entry name" value="BZIP"/>
    <property type="match status" value="1"/>
</dbReference>
<reference evidence="8 9" key="1">
    <citation type="submission" date="2016-09" db="EMBL/GenBank/DDBJ databases">
        <title>Extensive genetic diversity and differential bi-allelic expression allows diatom success in the polar Southern Ocean.</title>
        <authorList>
            <consortium name="DOE Joint Genome Institute"/>
            <person name="Mock T."/>
            <person name="Otillar R.P."/>
            <person name="Strauss J."/>
            <person name="Dupont C."/>
            <person name="Frickenhaus S."/>
            <person name="Maumus F."/>
            <person name="Mcmullan M."/>
            <person name="Sanges R."/>
            <person name="Schmutz J."/>
            <person name="Toseland A."/>
            <person name="Valas R."/>
            <person name="Veluchamy A."/>
            <person name="Ward B.J."/>
            <person name="Allen A."/>
            <person name="Barry K."/>
            <person name="Falciatore A."/>
            <person name="Ferrante M."/>
            <person name="Fortunato A.E."/>
            <person name="Gloeckner G."/>
            <person name="Gruber A."/>
            <person name="Hipkin R."/>
            <person name="Janech M."/>
            <person name="Kroth P."/>
            <person name="Leese F."/>
            <person name="Lindquist E."/>
            <person name="Lyon B.R."/>
            <person name="Martin J."/>
            <person name="Mayer C."/>
            <person name="Parker M."/>
            <person name="Quesneville H."/>
            <person name="Raymond J."/>
            <person name="Uhlig C."/>
            <person name="Valentin K.U."/>
            <person name="Worden A.Z."/>
            <person name="Armbrust E.V."/>
            <person name="Bowler C."/>
            <person name="Green B."/>
            <person name="Moulton V."/>
            <person name="Van Oosterhout C."/>
            <person name="Grigoriev I."/>
        </authorList>
    </citation>
    <scope>NUCLEOTIDE SEQUENCE [LARGE SCALE GENOMIC DNA]</scope>
    <source>
        <strain evidence="8 9">CCMP1102</strain>
    </source>
</reference>
<dbReference type="CDD" id="cd14809">
    <property type="entry name" value="bZIP_AUREO-like"/>
    <property type="match status" value="1"/>
</dbReference>
<evidence type="ECO:0000259" key="6">
    <source>
        <dbReference type="PROSITE" id="PS50112"/>
    </source>
</evidence>
<dbReference type="EMBL" id="KV784354">
    <property type="protein sequence ID" value="OEU21654.1"/>
    <property type="molecule type" value="Genomic_DNA"/>
</dbReference>
<evidence type="ECO:0000256" key="5">
    <source>
        <dbReference type="SAM" id="MobiDB-lite"/>
    </source>
</evidence>
<dbReference type="PROSITE" id="PS50112">
    <property type="entry name" value="PAS"/>
    <property type="match status" value="1"/>
</dbReference>
<feature type="region of interest" description="Disordered" evidence="5">
    <location>
        <begin position="1"/>
        <end position="21"/>
    </location>
</feature>
<dbReference type="NCBIfam" id="TIGR00229">
    <property type="entry name" value="sensory_box"/>
    <property type="match status" value="1"/>
</dbReference>
<keyword evidence="2" id="KW-0288">FMN</keyword>
<feature type="compositionally biased region" description="Basic and acidic residues" evidence="5">
    <location>
        <begin position="1"/>
        <end position="10"/>
    </location>
</feature>
<proteinExistence type="predicted"/>
<dbReference type="Gene3D" id="1.20.5.170">
    <property type="match status" value="1"/>
</dbReference>
<evidence type="ECO:0000256" key="4">
    <source>
        <dbReference type="SAM" id="Coils"/>
    </source>
</evidence>
<dbReference type="GO" id="GO:0005634">
    <property type="term" value="C:nucleus"/>
    <property type="evidence" value="ECO:0007669"/>
    <property type="project" value="TreeGrafter"/>
</dbReference>
<sequence>MSDQAVAERRQRNREHAKRSRVRKKFMLESLQEQVAALQRENQRLRIIVQDSIPEHAQVIISECCTSSPLFGDGDNPALPSIGLDDESIDGKKASALVRSDFQLIDSLSAGQQNFVLSDPRLPDNPIVFATPGFYKLTGYTAEQVLGRNCRFLQGSGTDPKTVDIVRKAIQSGSDCTVCILNYKADGTPFWNQFFVAALRDSDNCIVNYVGVQTEIEPDAGANALEDRVNAVMPLANKEDEEEEAMGNQNS</sequence>
<dbReference type="PANTHER" id="PTHR47429">
    <property type="entry name" value="PROTEIN TWIN LOV 1"/>
    <property type="match status" value="1"/>
</dbReference>
<evidence type="ECO:0000259" key="7">
    <source>
        <dbReference type="PROSITE" id="PS50217"/>
    </source>
</evidence>
<dbReference type="InterPro" id="IPR046347">
    <property type="entry name" value="bZIP_sf"/>
</dbReference>
<dbReference type="SMART" id="SM00338">
    <property type="entry name" value="BRLZ"/>
    <property type="match status" value="1"/>
</dbReference>
<dbReference type="InterPro" id="IPR000014">
    <property type="entry name" value="PAS"/>
</dbReference>